<dbReference type="VEuPathDB" id="FungiDB:PV10_05902"/>
<feature type="region of interest" description="Disordered" evidence="1">
    <location>
        <begin position="46"/>
        <end position="90"/>
    </location>
</feature>
<proteinExistence type="predicted"/>
<protein>
    <submittedName>
        <fullName evidence="3">Uncharacterized protein</fullName>
    </submittedName>
</protein>
<gene>
    <name evidence="3" type="ORF">B0A52_05033</name>
</gene>
<evidence type="ECO:0000313" key="3">
    <source>
        <dbReference type="EMBL" id="RVX71461.1"/>
    </source>
</evidence>
<comment type="caution">
    <text evidence="3">The sequence shown here is derived from an EMBL/GenBank/DDBJ whole genome shotgun (WGS) entry which is preliminary data.</text>
</comment>
<evidence type="ECO:0000256" key="1">
    <source>
        <dbReference type="SAM" id="MobiDB-lite"/>
    </source>
</evidence>
<evidence type="ECO:0000313" key="4">
    <source>
        <dbReference type="Proteomes" id="UP000288859"/>
    </source>
</evidence>
<dbReference type="AlphaFoldDB" id="A0A438N6R5"/>
<keyword evidence="2" id="KW-0472">Membrane</keyword>
<dbReference type="Proteomes" id="UP000288859">
    <property type="component" value="Unassembled WGS sequence"/>
</dbReference>
<feature type="compositionally biased region" description="Basic and acidic residues" evidence="1">
    <location>
        <begin position="46"/>
        <end position="73"/>
    </location>
</feature>
<dbReference type="EMBL" id="NAJM01000017">
    <property type="protein sequence ID" value="RVX71461.1"/>
    <property type="molecule type" value="Genomic_DNA"/>
</dbReference>
<keyword evidence="2" id="KW-0812">Transmembrane</keyword>
<evidence type="ECO:0000256" key="2">
    <source>
        <dbReference type="SAM" id="Phobius"/>
    </source>
</evidence>
<reference evidence="3 4" key="1">
    <citation type="submission" date="2017-03" db="EMBL/GenBank/DDBJ databases">
        <title>Genomes of endolithic fungi from Antarctica.</title>
        <authorList>
            <person name="Coleine C."/>
            <person name="Masonjones S."/>
            <person name="Stajich J.E."/>
        </authorList>
    </citation>
    <scope>NUCLEOTIDE SEQUENCE [LARGE SCALE GENOMIC DNA]</scope>
    <source>
        <strain evidence="3 4">CCFEE 6314</strain>
    </source>
</reference>
<accession>A0A438N6R5</accession>
<sequence length="200" mass="22241">MTDKELAKLNTQANLVPLFVFLGLSLVFIPCFAAFYARRKSRRSEAEARAAEHPNPRRPSEITMRDLNSRSESRALAQPSGTAPGDVAGQPHAIQRDARGNKVLPKIHRNADGYWVLPGQVPSQQQHNRRLEPSTTSFTLQRPPKHQGEMTKQIAADGGFVRDGPERKVCNSLDKAPLVRGTSTSLNRADEFHEVDLNQI</sequence>
<feature type="region of interest" description="Disordered" evidence="1">
    <location>
        <begin position="126"/>
        <end position="146"/>
    </location>
</feature>
<feature type="transmembrane region" description="Helical" evidence="2">
    <location>
        <begin position="15"/>
        <end position="37"/>
    </location>
</feature>
<dbReference type="OrthoDB" id="10296831at2759"/>
<organism evidence="3 4">
    <name type="scientific">Exophiala mesophila</name>
    <name type="common">Black yeast-like fungus</name>
    <dbReference type="NCBI Taxonomy" id="212818"/>
    <lineage>
        <taxon>Eukaryota</taxon>
        <taxon>Fungi</taxon>
        <taxon>Dikarya</taxon>
        <taxon>Ascomycota</taxon>
        <taxon>Pezizomycotina</taxon>
        <taxon>Eurotiomycetes</taxon>
        <taxon>Chaetothyriomycetidae</taxon>
        <taxon>Chaetothyriales</taxon>
        <taxon>Herpotrichiellaceae</taxon>
        <taxon>Exophiala</taxon>
    </lineage>
</organism>
<name>A0A438N6R5_EXOME</name>
<keyword evidence="2" id="KW-1133">Transmembrane helix</keyword>